<dbReference type="EMBL" id="JAHXZJ010001864">
    <property type="protein sequence ID" value="KAH0550243.1"/>
    <property type="molecule type" value="Genomic_DNA"/>
</dbReference>
<keyword evidence="3" id="KW-1185">Reference proteome</keyword>
<evidence type="ECO:0000313" key="2">
    <source>
        <dbReference type="EMBL" id="KAH0550243.1"/>
    </source>
</evidence>
<keyword evidence="1" id="KW-0812">Transmembrane</keyword>
<dbReference type="Proteomes" id="UP000826195">
    <property type="component" value="Unassembled WGS sequence"/>
</dbReference>
<feature type="transmembrane region" description="Helical" evidence="1">
    <location>
        <begin position="30"/>
        <end position="48"/>
    </location>
</feature>
<keyword evidence="1" id="KW-1133">Transmembrane helix</keyword>
<evidence type="ECO:0000256" key="1">
    <source>
        <dbReference type="SAM" id="Phobius"/>
    </source>
</evidence>
<gene>
    <name evidence="2" type="ORF">KQX54_018332</name>
</gene>
<sequence length="99" mass="11297">MTPVKCISYFILRYIISVRPTGEFEDSCRIAYAAALALFFTIKPYILLHTFISVYKLLVQPGKDSSQDNCKVVCVVQDIFVRLGCDEQRTTSRHVTEKS</sequence>
<dbReference type="AlphaFoldDB" id="A0AAV7IF12"/>
<reference evidence="2 3" key="1">
    <citation type="journal article" date="2021" name="J. Hered.">
        <title>A chromosome-level genome assembly of the parasitoid wasp, Cotesia glomerata (Hymenoptera: Braconidae).</title>
        <authorList>
            <person name="Pinto B.J."/>
            <person name="Weis J.J."/>
            <person name="Gamble T."/>
            <person name="Ode P.J."/>
            <person name="Paul R."/>
            <person name="Zaspel J.M."/>
        </authorList>
    </citation>
    <scope>NUCLEOTIDE SEQUENCE [LARGE SCALE GENOMIC DNA]</scope>
    <source>
        <strain evidence="2">CgM1</strain>
    </source>
</reference>
<proteinExistence type="predicted"/>
<accession>A0AAV7IF12</accession>
<protein>
    <submittedName>
        <fullName evidence="2">Uncharacterized protein</fullName>
    </submittedName>
</protein>
<evidence type="ECO:0000313" key="3">
    <source>
        <dbReference type="Proteomes" id="UP000826195"/>
    </source>
</evidence>
<organism evidence="2 3">
    <name type="scientific">Cotesia glomerata</name>
    <name type="common">Lepidopteran parasitic wasp</name>
    <name type="synonym">Apanteles glomeratus</name>
    <dbReference type="NCBI Taxonomy" id="32391"/>
    <lineage>
        <taxon>Eukaryota</taxon>
        <taxon>Metazoa</taxon>
        <taxon>Ecdysozoa</taxon>
        <taxon>Arthropoda</taxon>
        <taxon>Hexapoda</taxon>
        <taxon>Insecta</taxon>
        <taxon>Pterygota</taxon>
        <taxon>Neoptera</taxon>
        <taxon>Endopterygota</taxon>
        <taxon>Hymenoptera</taxon>
        <taxon>Apocrita</taxon>
        <taxon>Ichneumonoidea</taxon>
        <taxon>Braconidae</taxon>
        <taxon>Microgastrinae</taxon>
        <taxon>Cotesia</taxon>
    </lineage>
</organism>
<name>A0AAV7IF12_COTGL</name>
<keyword evidence="1" id="KW-0472">Membrane</keyword>
<comment type="caution">
    <text evidence="2">The sequence shown here is derived from an EMBL/GenBank/DDBJ whole genome shotgun (WGS) entry which is preliminary data.</text>
</comment>